<dbReference type="SMART" id="SM00100">
    <property type="entry name" value="cNMP"/>
    <property type="match status" value="1"/>
</dbReference>
<dbReference type="PANTHER" id="PTHR23011:SF28">
    <property type="entry name" value="CYCLIC NUCLEOTIDE-BINDING DOMAIN CONTAINING PROTEIN"/>
    <property type="match status" value="1"/>
</dbReference>
<dbReference type="InterPro" id="IPR014710">
    <property type="entry name" value="RmlC-like_jellyroll"/>
</dbReference>
<dbReference type="PANTHER" id="PTHR23011">
    <property type="entry name" value="CYCLIC NUCLEOTIDE-BINDING DOMAIN CONTAINING PROTEIN"/>
    <property type="match status" value="1"/>
</dbReference>
<evidence type="ECO:0000259" key="2">
    <source>
        <dbReference type="PROSITE" id="PS50042"/>
    </source>
</evidence>
<dbReference type="PhylomeDB" id="B3S6Z7"/>
<dbReference type="InterPro" id="IPR000595">
    <property type="entry name" value="cNMP-bd_dom"/>
</dbReference>
<organism evidence="3 4">
    <name type="scientific">Trichoplax adhaerens</name>
    <name type="common">Trichoplax reptans</name>
    <dbReference type="NCBI Taxonomy" id="10228"/>
    <lineage>
        <taxon>Eukaryota</taxon>
        <taxon>Metazoa</taxon>
        <taxon>Placozoa</taxon>
        <taxon>Uniplacotomia</taxon>
        <taxon>Trichoplacea</taxon>
        <taxon>Trichoplacidae</taxon>
        <taxon>Trichoplax</taxon>
    </lineage>
</organism>
<dbReference type="Proteomes" id="UP000009022">
    <property type="component" value="Unassembled WGS sequence"/>
</dbReference>
<dbReference type="eggNOG" id="KOG1113">
    <property type="taxonomic scope" value="Eukaryota"/>
</dbReference>
<dbReference type="Pfam" id="PF00027">
    <property type="entry name" value="cNMP_binding"/>
    <property type="match status" value="1"/>
</dbReference>
<keyword evidence="4" id="KW-1185">Reference proteome</keyword>
<feature type="region of interest" description="Disordered" evidence="1">
    <location>
        <begin position="1"/>
        <end position="44"/>
    </location>
</feature>
<evidence type="ECO:0000256" key="1">
    <source>
        <dbReference type="SAM" id="MobiDB-lite"/>
    </source>
</evidence>
<dbReference type="EMBL" id="DS985253">
    <property type="protein sequence ID" value="EDV21398.1"/>
    <property type="molecule type" value="Genomic_DNA"/>
</dbReference>
<feature type="domain" description="Cyclic nucleotide-binding" evidence="2">
    <location>
        <begin position="322"/>
        <end position="423"/>
    </location>
</feature>
<dbReference type="RefSeq" id="XP_002115998.1">
    <property type="nucleotide sequence ID" value="XM_002115962.1"/>
</dbReference>
<feature type="compositionally biased region" description="Low complexity" evidence="1">
    <location>
        <begin position="1"/>
        <end position="20"/>
    </location>
</feature>
<gene>
    <name evidence="3" type="ORF">TRIADDRAFT_59984</name>
</gene>
<accession>B3S6Z7</accession>
<dbReference type="InParanoid" id="B3S6Z7"/>
<evidence type="ECO:0000313" key="3">
    <source>
        <dbReference type="EMBL" id="EDV21398.1"/>
    </source>
</evidence>
<name>B3S6Z7_TRIAD</name>
<dbReference type="SUPFAM" id="SSF51206">
    <property type="entry name" value="cAMP-binding domain-like"/>
    <property type="match status" value="1"/>
</dbReference>
<dbReference type="STRING" id="10228.B3S6Z7"/>
<proteinExistence type="predicted"/>
<dbReference type="AlphaFoldDB" id="B3S6Z7"/>
<dbReference type="OrthoDB" id="166212at2759"/>
<dbReference type="Gene3D" id="2.60.120.10">
    <property type="entry name" value="Jelly Rolls"/>
    <property type="match status" value="1"/>
</dbReference>
<evidence type="ECO:0000313" key="4">
    <source>
        <dbReference type="Proteomes" id="UP000009022"/>
    </source>
</evidence>
<protein>
    <recommendedName>
        <fullName evidence="2">Cyclic nucleotide-binding domain-containing protein</fullName>
    </recommendedName>
</protein>
<reference evidence="3 4" key="1">
    <citation type="journal article" date="2008" name="Nature">
        <title>The Trichoplax genome and the nature of placozoans.</title>
        <authorList>
            <person name="Srivastava M."/>
            <person name="Begovic E."/>
            <person name="Chapman J."/>
            <person name="Putnam N.H."/>
            <person name="Hellsten U."/>
            <person name="Kawashima T."/>
            <person name="Kuo A."/>
            <person name="Mitros T."/>
            <person name="Salamov A."/>
            <person name="Carpenter M.L."/>
            <person name="Signorovitch A.Y."/>
            <person name="Moreno M.A."/>
            <person name="Kamm K."/>
            <person name="Grimwood J."/>
            <person name="Schmutz J."/>
            <person name="Shapiro H."/>
            <person name="Grigoriev I.V."/>
            <person name="Buss L.W."/>
            <person name="Schierwater B."/>
            <person name="Dellaporta S.L."/>
            <person name="Rokhsar D.S."/>
        </authorList>
    </citation>
    <scope>NUCLEOTIDE SEQUENCE [LARGE SCALE GENOMIC DNA]</scope>
    <source>
        <strain evidence="3 4">Grell-BS-1999</strain>
    </source>
</reference>
<dbReference type="KEGG" id="tad:TRIADDRAFT_59984"/>
<dbReference type="CTD" id="6757211"/>
<feature type="region of interest" description="Disordered" evidence="1">
    <location>
        <begin position="485"/>
        <end position="507"/>
    </location>
</feature>
<dbReference type="HOGENOM" id="CLU_383238_0_0_1"/>
<dbReference type="GeneID" id="6757211"/>
<dbReference type="PROSITE" id="PS50042">
    <property type="entry name" value="CNMP_BINDING_3"/>
    <property type="match status" value="1"/>
</dbReference>
<sequence>MNSRPLLSPLSRSPNPSSNRKSPRLDKNHHSGLRRSLRPLYNPTSDIDSAEVHHHLHHLDWYRNQELSTPTIIRGSFSSSHRGSVRSIADDCSTDGEEKKKLIKPLRSISKHHRTRSGTLPSNPKRFTIQLAHYESIQGFCSQQECRLHFSSRVETLNSYGKIAFATFYKGVNHAKKRFRKATRFVLMVIKIKYAAIQTNKYSADSDELPMENQLVKKPVKELIRTPGYFVSTGSSSKRMPTFVSTNRQVTFDFKQYKAKREMVLNKEVKLALSQSPQNRGKEQLQMILFALQTLECFSEYPLDVQREICRVGWLLEVLPEQTLIRQGYPASYFYIIISGMAKVTQYKPNALFQGGGLSADIATLSRGQTFGETALLYRRKREYTITCVEKMQLIAIDGDDFNAIFLREKEGQAAEYIQICSRGCVIVEDSKLSDWIYVIRSGSCSVVVKMKPTKPYFNKKKTNNNQLNNLGECLLPSLLPYLKNNKESPKDDEDEALSEKNANYPAVTKISSLQDNQIDKTEKPKLSRMKPSRTLNDISVAIGKPVIGTGNDDSENNQAVHHASLHGSFYHTQIKGDSFDNGIVRQTSVEHTAKNEGNNTRKLNRRRALSLKAIKTCPEVDEIESERNFINSQINNNERHIVVQIELLKPKDCFGLSTLEVDKGVIIDRPSLSLVSNGSECIMISKEFYLRYANDDVKSYLRSQIESYPSEDSLQQMWQDATNWKAYKNKMLEISRCHQYKRLY</sequence>
<dbReference type="CDD" id="cd00038">
    <property type="entry name" value="CAP_ED"/>
    <property type="match status" value="1"/>
</dbReference>
<dbReference type="InterPro" id="IPR018490">
    <property type="entry name" value="cNMP-bd_dom_sf"/>
</dbReference>